<feature type="domain" description="DUF2147" evidence="1">
    <location>
        <begin position="24"/>
        <end position="138"/>
    </location>
</feature>
<dbReference type="EMBL" id="AP025323">
    <property type="protein sequence ID" value="BDD12970.1"/>
    <property type="molecule type" value="Genomic_DNA"/>
</dbReference>
<dbReference type="KEGG" id="fax:FUAX_54020"/>
<proteinExistence type="predicted"/>
<dbReference type="PANTHER" id="PTHR36919">
    <property type="entry name" value="BLR1215 PROTEIN"/>
    <property type="match status" value="1"/>
</dbReference>
<organism evidence="2 3">
    <name type="scientific">Fulvitalea axinellae</name>
    <dbReference type="NCBI Taxonomy" id="1182444"/>
    <lineage>
        <taxon>Bacteria</taxon>
        <taxon>Pseudomonadati</taxon>
        <taxon>Bacteroidota</taxon>
        <taxon>Cytophagia</taxon>
        <taxon>Cytophagales</taxon>
        <taxon>Persicobacteraceae</taxon>
        <taxon>Fulvitalea</taxon>
    </lineage>
</organism>
<evidence type="ECO:0000259" key="1">
    <source>
        <dbReference type="Pfam" id="PF09917"/>
    </source>
</evidence>
<protein>
    <submittedName>
        <fullName evidence="2">Signal peptidase</fullName>
    </submittedName>
</protein>
<gene>
    <name evidence="2" type="ORF">FUAX_54020</name>
</gene>
<keyword evidence="2" id="KW-0614">Plasmid</keyword>
<keyword evidence="3" id="KW-1185">Reference proteome</keyword>
<dbReference type="PANTHER" id="PTHR36919:SF2">
    <property type="entry name" value="BLL6627 PROTEIN"/>
    <property type="match status" value="1"/>
</dbReference>
<sequence>MTLFAVLLITMRTYAQEGPDAIIGVWETEDKDGRMEFYKCGDAYCGKLLWGKDIVGTDGVTSKKDTNNPDEALRNRDLVGITNLTGLRYKNGEYADGEIYDANSGKMYSCKVKLRKGEMHMRGYIGVPLLGQTVIWKRVK</sequence>
<dbReference type="Pfam" id="PF09917">
    <property type="entry name" value="DUF2147"/>
    <property type="match status" value="1"/>
</dbReference>
<dbReference type="Proteomes" id="UP001348817">
    <property type="component" value="Plasmid pFA9"/>
</dbReference>
<evidence type="ECO:0000313" key="3">
    <source>
        <dbReference type="Proteomes" id="UP001348817"/>
    </source>
</evidence>
<evidence type="ECO:0000313" key="2">
    <source>
        <dbReference type="EMBL" id="BDD12970.1"/>
    </source>
</evidence>
<name>A0AAU9DP27_9BACT</name>
<dbReference type="Gene3D" id="2.40.128.520">
    <property type="match status" value="1"/>
</dbReference>
<geneLocation type="plasmid" evidence="2 3">
    <name>pFA9</name>
</geneLocation>
<reference evidence="2 3" key="1">
    <citation type="submission" date="2021-12" db="EMBL/GenBank/DDBJ databases">
        <title>Genome sequencing of bacteria with rrn-lacking chromosome and rrn-plasmid.</title>
        <authorList>
            <person name="Anda M."/>
            <person name="Iwasaki W."/>
        </authorList>
    </citation>
    <scope>NUCLEOTIDE SEQUENCE [LARGE SCALE GENOMIC DNA]</scope>
    <source>
        <strain evidence="2 3">DSM 100852</strain>
        <plasmid evidence="2 3">pFA9</plasmid>
    </source>
</reference>
<dbReference type="AlphaFoldDB" id="A0AAU9DP27"/>
<dbReference type="InterPro" id="IPR019223">
    <property type="entry name" value="DUF2147"/>
</dbReference>
<accession>A0AAU9DP27</accession>